<comment type="caution">
    <text evidence="2">The sequence shown here is derived from an EMBL/GenBank/DDBJ whole genome shotgun (WGS) entry which is preliminary data.</text>
</comment>
<reference evidence="2" key="1">
    <citation type="submission" date="2022-07" db="EMBL/GenBank/DDBJ databases">
        <authorList>
            <person name="Trinca V."/>
            <person name="Uliana J.V.C."/>
            <person name="Torres T.T."/>
            <person name="Ward R.J."/>
            <person name="Monesi N."/>
        </authorList>
    </citation>
    <scope>NUCLEOTIDE SEQUENCE</scope>
    <source>
        <strain evidence="2">HSMRA1968</strain>
        <tissue evidence="2">Whole embryos</tissue>
    </source>
</reference>
<proteinExistence type="predicted"/>
<name>A0A9Q0MXN3_9DIPT</name>
<evidence type="ECO:0000313" key="3">
    <source>
        <dbReference type="Proteomes" id="UP001151699"/>
    </source>
</evidence>
<feature type="chain" id="PRO_5040168895" evidence="1">
    <location>
        <begin position="17"/>
        <end position="156"/>
    </location>
</feature>
<evidence type="ECO:0000313" key="2">
    <source>
        <dbReference type="EMBL" id="KAJ6638502.1"/>
    </source>
</evidence>
<gene>
    <name evidence="2" type="ORF">Bhyg_11238</name>
</gene>
<accession>A0A9Q0MXN3</accession>
<dbReference type="Proteomes" id="UP001151699">
    <property type="component" value="Chromosome X"/>
</dbReference>
<evidence type="ECO:0000256" key="1">
    <source>
        <dbReference type="SAM" id="SignalP"/>
    </source>
</evidence>
<keyword evidence="3" id="KW-1185">Reference proteome</keyword>
<dbReference type="AlphaFoldDB" id="A0A9Q0MXN3"/>
<dbReference type="EMBL" id="WJQU01000003">
    <property type="protein sequence ID" value="KAJ6638502.1"/>
    <property type="molecule type" value="Genomic_DNA"/>
</dbReference>
<sequence length="156" mass="17493">MDFFILCYTTILNCSAMGCPAPSTLNTTQYNERCESNNLMCNAPEIPIAQPKQDVHALRGTNIGASTNVLCPGGAQHDAAVFTYDRICTLYTATSTRVLQTLMRVEQIEIVRSEFMKHQKLHCMAHIANKVFQAKDHKAIGIKITLKYPQTTQWKV</sequence>
<organism evidence="2 3">
    <name type="scientific">Pseudolycoriella hygida</name>
    <dbReference type="NCBI Taxonomy" id="35572"/>
    <lineage>
        <taxon>Eukaryota</taxon>
        <taxon>Metazoa</taxon>
        <taxon>Ecdysozoa</taxon>
        <taxon>Arthropoda</taxon>
        <taxon>Hexapoda</taxon>
        <taxon>Insecta</taxon>
        <taxon>Pterygota</taxon>
        <taxon>Neoptera</taxon>
        <taxon>Endopterygota</taxon>
        <taxon>Diptera</taxon>
        <taxon>Nematocera</taxon>
        <taxon>Sciaroidea</taxon>
        <taxon>Sciaridae</taxon>
        <taxon>Pseudolycoriella</taxon>
    </lineage>
</organism>
<protein>
    <submittedName>
        <fullName evidence="2">Uncharacterized protein</fullName>
    </submittedName>
</protein>
<feature type="signal peptide" evidence="1">
    <location>
        <begin position="1"/>
        <end position="16"/>
    </location>
</feature>
<keyword evidence="1" id="KW-0732">Signal</keyword>